<protein>
    <submittedName>
        <fullName evidence="2">Uncharacterized protein</fullName>
    </submittedName>
</protein>
<accession>A0A4U8Z5I2</accession>
<dbReference type="Proteomes" id="UP000294360">
    <property type="component" value="Chromosome"/>
</dbReference>
<feature type="region of interest" description="Disordered" evidence="1">
    <location>
        <begin position="33"/>
        <end position="53"/>
    </location>
</feature>
<sequence length="93" mass="10223">MTTVLLADLRWIFNLVAHCFYTAQISSEAAAAKITSSRSGSARDRGGVRGGQRPHPIFAGSLCPCFDKIGAWRELLVFAVRRRDDPPICAFIN</sequence>
<gene>
    <name evidence="2" type="ORF">MTUNDRAET4_3907</name>
</gene>
<name>A0A4U8Z5I2_METTU</name>
<evidence type="ECO:0000256" key="1">
    <source>
        <dbReference type="SAM" id="MobiDB-lite"/>
    </source>
</evidence>
<proteinExistence type="predicted"/>
<dbReference type="KEGG" id="mtun:MTUNDRAET4_3907"/>
<evidence type="ECO:0000313" key="2">
    <source>
        <dbReference type="EMBL" id="VFU10788.1"/>
    </source>
</evidence>
<evidence type="ECO:0000313" key="3">
    <source>
        <dbReference type="Proteomes" id="UP000294360"/>
    </source>
</evidence>
<organism evidence="2 3">
    <name type="scientific">Methylocella tundrae</name>
    <dbReference type="NCBI Taxonomy" id="227605"/>
    <lineage>
        <taxon>Bacteria</taxon>
        <taxon>Pseudomonadati</taxon>
        <taxon>Pseudomonadota</taxon>
        <taxon>Alphaproteobacteria</taxon>
        <taxon>Hyphomicrobiales</taxon>
        <taxon>Beijerinckiaceae</taxon>
        <taxon>Methylocella</taxon>
    </lineage>
</organism>
<dbReference type="AlphaFoldDB" id="A0A4U8Z5I2"/>
<reference evidence="2 3" key="1">
    <citation type="submission" date="2019-03" db="EMBL/GenBank/DDBJ databases">
        <authorList>
            <person name="Kox A.R. M."/>
        </authorList>
    </citation>
    <scope>NUCLEOTIDE SEQUENCE [LARGE SCALE GENOMIC DNA]</scope>
    <source>
        <strain evidence="2">MTUNDRAET4 annotated genome</strain>
    </source>
</reference>
<dbReference type="EMBL" id="LR536450">
    <property type="protein sequence ID" value="VFU10788.1"/>
    <property type="molecule type" value="Genomic_DNA"/>
</dbReference>